<sequence>MGRKKINSKIRRIILTAGNEKEILELNAKEDFEGSKEETTRKIRKMKKKIIELKLKLGEYHPEMKPIKPIIKEKGECQVECIIKKCQVKDTKVPQEENIFNSEDEHNNTFPPDSFDSGFLSLYF</sequence>
<feature type="coiled-coil region" evidence="1">
    <location>
        <begin position="29"/>
        <end position="56"/>
    </location>
</feature>
<keyword evidence="1" id="KW-0175">Coiled coil</keyword>
<dbReference type="EMBL" id="JAPFFF010000003">
    <property type="protein sequence ID" value="KAK8894619.1"/>
    <property type="molecule type" value="Genomic_DNA"/>
</dbReference>
<proteinExistence type="predicted"/>
<evidence type="ECO:0000256" key="1">
    <source>
        <dbReference type="SAM" id="Coils"/>
    </source>
</evidence>
<dbReference type="Proteomes" id="UP001470230">
    <property type="component" value="Unassembled WGS sequence"/>
</dbReference>
<keyword evidence="3" id="KW-1185">Reference proteome</keyword>
<accession>A0ABR2KU31</accession>
<protein>
    <submittedName>
        <fullName evidence="2">Uncharacterized protein</fullName>
    </submittedName>
</protein>
<gene>
    <name evidence="2" type="ORF">M9Y10_023056</name>
</gene>
<evidence type="ECO:0000313" key="2">
    <source>
        <dbReference type="EMBL" id="KAK8894619.1"/>
    </source>
</evidence>
<organism evidence="2 3">
    <name type="scientific">Tritrichomonas musculus</name>
    <dbReference type="NCBI Taxonomy" id="1915356"/>
    <lineage>
        <taxon>Eukaryota</taxon>
        <taxon>Metamonada</taxon>
        <taxon>Parabasalia</taxon>
        <taxon>Tritrichomonadida</taxon>
        <taxon>Tritrichomonadidae</taxon>
        <taxon>Tritrichomonas</taxon>
    </lineage>
</organism>
<evidence type="ECO:0000313" key="3">
    <source>
        <dbReference type="Proteomes" id="UP001470230"/>
    </source>
</evidence>
<name>A0ABR2KU31_9EUKA</name>
<reference evidence="2 3" key="1">
    <citation type="submission" date="2024-04" db="EMBL/GenBank/DDBJ databases">
        <title>Tritrichomonas musculus Genome.</title>
        <authorList>
            <person name="Alves-Ferreira E."/>
            <person name="Grigg M."/>
            <person name="Lorenzi H."/>
            <person name="Galac M."/>
        </authorList>
    </citation>
    <scope>NUCLEOTIDE SEQUENCE [LARGE SCALE GENOMIC DNA]</scope>
    <source>
        <strain evidence="2 3">EAF2021</strain>
    </source>
</reference>
<comment type="caution">
    <text evidence="2">The sequence shown here is derived from an EMBL/GenBank/DDBJ whole genome shotgun (WGS) entry which is preliminary data.</text>
</comment>